<protein>
    <recommendedName>
        <fullName evidence="2">ZU5 domain-containing protein</fullName>
    </recommendedName>
</protein>
<keyword evidence="1" id="KW-0732">Signal</keyword>
<keyword evidence="4" id="KW-1185">Reference proteome</keyword>
<accession>A0A6V8MMY6</accession>
<feature type="chain" id="PRO_5028376253" description="ZU5 domain-containing protein" evidence="1">
    <location>
        <begin position="28"/>
        <end position="704"/>
    </location>
</feature>
<feature type="domain" description="ZU5" evidence="2">
    <location>
        <begin position="41"/>
        <end position="108"/>
    </location>
</feature>
<dbReference type="Gene3D" id="2.60.120.260">
    <property type="entry name" value="Galactose-binding domain-like"/>
    <property type="match status" value="1"/>
</dbReference>
<evidence type="ECO:0000259" key="2">
    <source>
        <dbReference type="Pfam" id="PF00791"/>
    </source>
</evidence>
<proteinExistence type="predicted"/>
<dbReference type="Pfam" id="PF00791">
    <property type="entry name" value="ZU5"/>
    <property type="match status" value="1"/>
</dbReference>
<feature type="signal peptide" evidence="1">
    <location>
        <begin position="1"/>
        <end position="27"/>
    </location>
</feature>
<dbReference type="InterPro" id="IPR000906">
    <property type="entry name" value="ZU5_dom"/>
</dbReference>
<evidence type="ECO:0000313" key="4">
    <source>
        <dbReference type="Proteomes" id="UP000556026"/>
    </source>
</evidence>
<gene>
    <name evidence="3" type="ORF">GMST_36190</name>
</gene>
<reference evidence="4" key="1">
    <citation type="submission" date="2020-06" db="EMBL/GenBank/DDBJ databases">
        <title>Draft genomic sequence of Geomonas sp. Red330.</title>
        <authorList>
            <person name="Itoh H."/>
            <person name="Zhenxing X."/>
            <person name="Ushijima N."/>
            <person name="Masuda Y."/>
            <person name="Shiratori Y."/>
            <person name="Senoo K."/>
        </authorList>
    </citation>
    <scope>NUCLEOTIDE SEQUENCE [LARGE SCALE GENOMIC DNA]</scope>
    <source>
        <strain evidence="4">Red330</strain>
    </source>
</reference>
<sequence length="704" mass="75310">MRPKNGIRYLVYAAMALSMCLSGCSSDSNGTSGGIALGGGGGTVAMNGVSMVVPAGAIDPDLNGSPTITTDQALPATPPAGATVASKTVTISGVTYNFYEPVQVTIPYDPTALGSDDVPAVFFYDEGSQTYSLVGVKNVDPVAKTIIFSTTHGGKYVAMGIRGLSAELGITGNVAKPTSTAKSAAASVAAADSNFVPNQDGFFHPNFGAYDAPGGSCLGMANFSVWYFNNAKAGNNNTGLYTMYKEGDQSSWQDDVTARELISRAFMASSQSWAKTWLQQDYKLDAQTTGYLMILGLRLSGPMTFLMADQWPAMKSGHAGVVYKYQAGKFYIYDDNFPGEATSIDWGVDQATGRYKFSNYTKNAAYNPQFTQFAFEAFATFAESSQYKQLFDGAQTGWAAGNSKFNTIAITSAADGSNAALNIAADGTVELTQEGPVTIKGTATGGIKTAKYIIYRLNGGQRNRVEITGNSFTLKLPTVTLGTNSLTMVASDDRFDEWHAYGGFKEVAIKIKGQLFFQNAGFETGDFSSWNSERHLWPDQSPESVIPSDKSAIVSAGMDPYATTINQVYVGHYAARVNNADNMYHISSVSQTATVPNASNPQVKFYWSAVLEDPNHPASEQPYVDVIVTDDTGATLYSKHFYSNDPTYPGWMSFQGGSWKAIPWQTITLGFTKADAGKRITVKVSAADCDQGGHGGYVYLDGDE</sequence>
<evidence type="ECO:0000256" key="1">
    <source>
        <dbReference type="SAM" id="SignalP"/>
    </source>
</evidence>
<dbReference type="Proteomes" id="UP000556026">
    <property type="component" value="Unassembled WGS sequence"/>
</dbReference>
<evidence type="ECO:0000313" key="3">
    <source>
        <dbReference type="EMBL" id="GFO61294.1"/>
    </source>
</evidence>
<comment type="caution">
    <text evidence="3">The sequence shown here is derived from an EMBL/GenBank/DDBJ whole genome shotgun (WGS) entry which is preliminary data.</text>
</comment>
<dbReference type="AlphaFoldDB" id="A0A6V8MMY6"/>
<name>A0A6V8MMY6_9BACT</name>
<dbReference type="RefSeq" id="WP_183356091.1">
    <property type="nucleotide sequence ID" value="NZ_BLXX01000013.1"/>
</dbReference>
<dbReference type="EMBL" id="BLXX01000013">
    <property type="protein sequence ID" value="GFO61294.1"/>
    <property type="molecule type" value="Genomic_DNA"/>
</dbReference>
<organism evidence="3 4">
    <name type="scientific">Geomonas silvestris</name>
    <dbReference type="NCBI Taxonomy" id="2740184"/>
    <lineage>
        <taxon>Bacteria</taxon>
        <taxon>Pseudomonadati</taxon>
        <taxon>Thermodesulfobacteriota</taxon>
        <taxon>Desulfuromonadia</taxon>
        <taxon>Geobacterales</taxon>
        <taxon>Geobacteraceae</taxon>
        <taxon>Geomonas</taxon>
    </lineage>
</organism>